<dbReference type="InterPro" id="IPR036366">
    <property type="entry name" value="PGBDSf"/>
</dbReference>
<protein>
    <submittedName>
        <fullName evidence="5">Peptidoglycan-binding protein</fullName>
    </submittedName>
</protein>
<evidence type="ECO:0000313" key="5">
    <source>
        <dbReference type="EMBL" id="NYS23738.1"/>
    </source>
</evidence>
<dbReference type="InterPro" id="IPR002477">
    <property type="entry name" value="Peptidoglycan-bd-like"/>
</dbReference>
<comment type="caution">
    <text evidence="5">The sequence shown here is derived from an EMBL/GenBank/DDBJ whole genome shotgun (WGS) entry which is preliminary data.</text>
</comment>
<keyword evidence="3" id="KW-0732">Signal</keyword>
<reference evidence="5 6" key="1">
    <citation type="journal article" date="2000" name="Arch. Microbiol.">
        <title>Rhodobaca bogoriensis gen. nov. and sp. nov., an alkaliphilic purple nonsulfur bacterium from African Rift Valley soda lakes.</title>
        <authorList>
            <person name="Milford A.D."/>
            <person name="Achenbach L.A."/>
            <person name="Jung D.O."/>
            <person name="Madigan M.T."/>
        </authorList>
    </citation>
    <scope>NUCLEOTIDE SEQUENCE [LARGE SCALE GENOMIC DNA]</scope>
    <source>
        <strain evidence="5 6">2376</strain>
    </source>
</reference>
<dbReference type="InterPro" id="IPR001309">
    <property type="entry name" value="Pept_C14_p20"/>
</dbReference>
<gene>
    <name evidence="5" type="ORF">HUK65_01950</name>
</gene>
<keyword evidence="1" id="KW-0175">Coiled coil</keyword>
<dbReference type="GO" id="GO:0004197">
    <property type="term" value="F:cysteine-type endopeptidase activity"/>
    <property type="evidence" value="ECO:0007669"/>
    <property type="project" value="InterPro"/>
</dbReference>
<dbReference type="AlphaFoldDB" id="A0A7Z0KYU0"/>
<evidence type="ECO:0000256" key="3">
    <source>
        <dbReference type="SAM" id="SignalP"/>
    </source>
</evidence>
<feature type="chain" id="PRO_5030729916" evidence="3">
    <location>
        <begin position="22"/>
        <end position="554"/>
    </location>
</feature>
<dbReference type="InterPro" id="IPR029030">
    <property type="entry name" value="Caspase-like_dom_sf"/>
</dbReference>
<evidence type="ECO:0000256" key="2">
    <source>
        <dbReference type="SAM" id="MobiDB-lite"/>
    </source>
</evidence>
<accession>A0A7Z0KYU0</accession>
<feature type="region of interest" description="Disordered" evidence="2">
    <location>
        <begin position="446"/>
        <end position="472"/>
    </location>
</feature>
<dbReference type="Gene3D" id="1.10.101.10">
    <property type="entry name" value="PGBD-like superfamily/PGBD"/>
    <property type="match status" value="2"/>
</dbReference>
<proteinExistence type="predicted"/>
<feature type="signal peptide" evidence="3">
    <location>
        <begin position="1"/>
        <end position="21"/>
    </location>
</feature>
<feature type="coiled-coil region" evidence="1">
    <location>
        <begin position="342"/>
        <end position="369"/>
    </location>
</feature>
<organism evidence="5 6">
    <name type="scientific">Rhabdonatronobacter sediminivivens</name>
    <dbReference type="NCBI Taxonomy" id="2743469"/>
    <lineage>
        <taxon>Bacteria</taxon>
        <taxon>Pseudomonadati</taxon>
        <taxon>Pseudomonadota</taxon>
        <taxon>Alphaproteobacteria</taxon>
        <taxon>Rhodobacterales</taxon>
        <taxon>Paracoccaceae</taxon>
        <taxon>Rhabdonatronobacter</taxon>
    </lineage>
</organism>
<dbReference type="InterPro" id="IPR036365">
    <property type="entry name" value="PGBD-like_sf"/>
</dbReference>
<keyword evidence="6" id="KW-1185">Reference proteome</keyword>
<dbReference type="Proteomes" id="UP000529417">
    <property type="component" value="Unassembled WGS sequence"/>
</dbReference>
<dbReference type="SUPFAM" id="SSF47090">
    <property type="entry name" value="PGBD-like"/>
    <property type="match status" value="2"/>
</dbReference>
<dbReference type="GO" id="GO:0006508">
    <property type="term" value="P:proteolysis"/>
    <property type="evidence" value="ECO:0007669"/>
    <property type="project" value="InterPro"/>
</dbReference>
<feature type="compositionally biased region" description="Basic and acidic residues" evidence="2">
    <location>
        <begin position="449"/>
        <end position="458"/>
    </location>
</feature>
<evidence type="ECO:0000259" key="4">
    <source>
        <dbReference type="PROSITE" id="PS50208"/>
    </source>
</evidence>
<evidence type="ECO:0000256" key="1">
    <source>
        <dbReference type="SAM" id="Coils"/>
    </source>
</evidence>
<evidence type="ECO:0000313" key="6">
    <source>
        <dbReference type="Proteomes" id="UP000529417"/>
    </source>
</evidence>
<dbReference type="PROSITE" id="PS50208">
    <property type="entry name" value="CASPASE_P20"/>
    <property type="match status" value="1"/>
</dbReference>
<dbReference type="InterPro" id="IPR011600">
    <property type="entry name" value="Pept_C14_caspase"/>
</dbReference>
<feature type="domain" description="Caspase family p20" evidence="4">
    <location>
        <begin position="21"/>
        <end position="96"/>
    </location>
</feature>
<dbReference type="Pfam" id="PF00656">
    <property type="entry name" value="Peptidase_C14"/>
    <property type="match status" value="1"/>
</dbReference>
<dbReference type="Pfam" id="PF01471">
    <property type="entry name" value="PG_binding_1"/>
    <property type="match status" value="2"/>
</dbReference>
<dbReference type="EMBL" id="JACBXS010000003">
    <property type="protein sequence ID" value="NYS23738.1"/>
    <property type="molecule type" value="Genomic_DNA"/>
</dbReference>
<dbReference type="RefSeq" id="WP_179904446.1">
    <property type="nucleotide sequence ID" value="NZ_JACBXS010000003.1"/>
</dbReference>
<name>A0A7Z0KYU0_9RHOB</name>
<sequence>MLVRFLSVCAVSLALSLPASAAGLVLIIANEDYETLRDARGAGQVLAAETRLRAAGFDVETTSDLSAAEIRGALSRLSRNLRQQQRERVVIVFAGHMLHGEQSVWLMGTEAESPDLATVDNDGVRLETVLSVASRIQGGAVVALAEGSFPGSPGDGLTGGLPDRIDVPQGVSLVRGPVGQITAFVREAMVPGTNLGGVVRQTRTLSIEGFDPPFLTFLPEGFEPAQEADRRAWAEAEDADTVEAYDAYLEAFPSGGFVEAARSAIEALETTPETIEDALGLTRDERRAIQRDLTLLGFNTRGIDGIFGPGTRGSIRLWQAQNGYEDTGFITRDQIFQLNAQAARRAAEIEAEERERRAAEEQRDRAFWAETGAAGDEAGLRAYLNRYPQGIFAELARERIGSIEAERARARAERERAAWADARAIDSIAAYESFLADWPEGDNAASARSRLEELREAARPAPEPQPDPGVSPELVDRDRDAEQALALGQMTRVLIERQLRGEGYDPGAVDGSFDANTRAALADWQEDNGMTPTGYVTSAVIDGLIRGAVFRLFD</sequence>
<dbReference type="SUPFAM" id="SSF52129">
    <property type="entry name" value="Caspase-like"/>
    <property type="match status" value="1"/>
</dbReference>
<dbReference type="Gene3D" id="3.40.50.1460">
    <property type="match status" value="1"/>
</dbReference>